<dbReference type="PANTHER" id="PTHR30069">
    <property type="entry name" value="TONB-DEPENDENT OUTER MEMBRANE RECEPTOR"/>
    <property type="match status" value="1"/>
</dbReference>
<evidence type="ECO:0000256" key="5">
    <source>
        <dbReference type="ARBA" id="ARBA00022729"/>
    </source>
</evidence>
<keyword evidence="16" id="KW-1185">Reference proteome</keyword>
<keyword evidence="3 10" id="KW-1134">Transmembrane beta strand</keyword>
<dbReference type="CDD" id="cd01347">
    <property type="entry name" value="ligand_gated_channel"/>
    <property type="match status" value="1"/>
</dbReference>
<dbReference type="Proteomes" id="UP000623250">
    <property type="component" value="Unassembled WGS sequence"/>
</dbReference>
<organism evidence="15 16">
    <name type="scientific">Rhodomicrobium udaipurense</name>
    <dbReference type="NCBI Taxonomy" id="1202716"/>
    <lineage>
        <taxon>Bacteria</taxon>
        <taxon>Pseudomonadati</taxon>
        <taxon>Pseudomonadota</taxon>
        <taxon>Alphaproteobacteria</taxon>
        <taxon>Hyphomicrobiales</taxon>
        <taxon>Hyphomicrobiaceae</taxon>
        <taxon>Rhodomicrobium</taxon>
    </lineage>
</organism>
<dbReference type="Gene3D" id="2.40.170.20">
    <property type="entry name" value="TonB-dependent receptor, beta-barrel domain"/>
    <property type="match status" value="1"/>
</dbReference>
<evidence type="ECO:0000256" key="4">
    <source>
        <dbReference type="ARBA" id="ARBA00022692"/>
    </source>
</evidence>
<dbReference type="PROSITE" id="PS52016">
    <property type="entry name" value="TONB_DEPENDENT_REC_3"/>
    <property type="match status" value="1"/>
</dbReference>
<comment type="similarity">
    <text evidence="10 11">Belongs to the TonB-dependent receptor family.</text>
</comment>
<evidence type="ECO:0000259" key="14">
    <source>
        <dbReference type="Pfam" id="PF07715"/>
    </source>
</evidence>
<feature type="domain" description="TonB-dependent receptor plug" evidence="14">
    <location>
        <begin position="150"/>
        <end position="249"/>
    </location>
</feature>
<dbReference type="InterPro" id="IPR012910">
    <property type="entry name" value="Plug_dom"/>
</dbReference>
<evidence type="ECO:0000256" key="8">
    <source>
        <dbReference type="ARBA" id="ARBA00023170"/>
    </source>
</evidence>
<dbReference type="InterPro" id="IPR036942">
    <property type="entry name" value="Beta-barrel_TonB_sf"/>
</dbReference>
<proteinExistence type="inferred from homology"/>
<evidence type="ECO:0000259" key="13">
    <source>
        <dbReference type="Pfam" id="PF00593"/>
    </source>
</evidence>
<dbReference type="AlphaFoldDB" id="A0A8I1GHM3"/>
<dbReference type="PANTHER" id="PTHR30069:SF29">
    <property type="entry name" value="HEMOGLOBIN AND HEMOGLOBIN-HAPTOGLOBIN-BINDING PROTEIN 1-RELATED"/>
    <property type="match status" value="1"/>
</dbReference>
<evidence type="ECO:0000256" key="7">
    <source>
        <dbReference type="ARBA" id="ARBA00023136"/>
    </source>
</evidence>
<protein>
    <submittedName>
        <fullName evidence="15">TonB-dependent receptor</fullName>
    </submittedName>
</protein>
<evidence type="ECO:0000313" key="16">
    <source>
        <dbReference type="Proteomes" id="UP000623250"/>
    </source>
</evidence>
<dbReference type="InterPro" id="IPR039426">
    <property type="entry name" value="TonB-dep_rcpt-like"/>
</dbReference>
<evidence type="ECO:0000313" key="15">
    <source>
        <dbReference type="EMBL" id="MBJ7545054.1"/>
    </source>
</evidence>
<dbReference type="EMBL" id="JAEMUK010000084">
    <property type="protein sequence ID" value="MBJ7545054.1"/>
    <property type="molecule type" value="Genomic_DNA"/>
</dbReference>
<dbReference type="Gene3D" id="2.170.130.10">
    <property type="entry name" value="TonB-dependent receptor, plug domain"/>
    <property type="match status" value="1"/>
</dbReference>
<evidence type="ECO:0000256" key="11">
    <source>
        <dbReference type="RuleBase" id="RU003357"/>
    </source>
</evidence>
<comment type="caution">
    <text evidence="15">The sequence shown here is derived from an EMBL/GenBank/DDBJ whole genome shotgun (WGS) entry which is preliminary data.</text>
</comment>
<dbReference type="InterPro" id="IPR037066">
    <property type="entry name" value="Plug_dom_sf"/>
</dbReference>
<keyword evidence="4 10" id="KW-0812">Transmembrane</keyword>
<evidence type="ECO:0000256" key="12">
    <source>
        <dbReference type="SAM" id="MobiDB-lite"/>
    </source>
</evidence>
<evidence type="ECO:0000256" key="2">
    <source>
        <dbReference type="ARBA" id="ARBA00022448"/>
    </source>
</evidence>
<keyword evidence="2 10" id="KW-0813">Transport</keyword>
<evidence type="ECO:0000256" key="3">
    <source>
        <dbReference type="ARBA" id="ARBA00022452"/>
    </source>
</evidence>
<dbReference type="GO" id="GO:0009279">
    <property type="term" value="C:cell outer membrane"/>
    <property type="evidence" value="ECO:0007669"/>
    <property type="project" value="UniProtKB-SubCell"/>
</dbReference>
<evidence type="ECO:0000256" key="1">
    <source>
        <dbReference type="ARBA" id="ARBA00004571"/>
    </source>
</evidence>
<keyword evidence="6 11" id="KW-0798">TonB box</keyword>
<gene>
    <name evidence="15" type="ORF">JDN41_15985</name>
</gene>
<dbReference type="SUPFAM" id="SSF56935">
    <property type="entry name" value="Porins"/>
    <property type="match status" value="1"/>
</dbReference>
<feature type="domain" description="TonB-dependent receptor-like beta-barrel" evidence="13">
    <location>
        <begin position="320"/>
        <end position="771"/>
    </location>
</feature>
<evidence type="ECO:0000256" key="10">
    <source>
        <dbReference type="PROSITE-ProRule" id="PRU01360"/>
    </source>
</evidence>
<comment type="subcellular location">
    <subcellularLocation>
        <location evidence="1 10">Cell outer membrane</location>
        <topology evidence="1 10">Multi-pass membrane protein</topology>
    </subcellularLocation>
</comment>
<name>A0A8I1GHM3_9HYPH</name>
<accession>A0A8I1GHM3</accession>
<reference evidence="15 16" key="1">
    <citation type="submission" date="2020-12" db="EMBL/GenBank/DDBJ databases">
        <title>Revised draft genomes of Rhodomicrobium vannielii ATCC 17100 and Rhodomicrobium udaipurense JA643.</title>
        <authorList>
            <person name="Conners E.M."/>
            <person name="Davenport E.J."/>
            <person name="Bose A."/>
        </authorList>
    </citation>
    <scope>NUCLEOTIDE SEQUENCE [LARGE SCALE GENOMIC DNA]</scope>
    <source>
        <strain evidence="15 16">JA643</strain>
    </source>
</reference>
<keyword evidence="8 15" id="KW-0675">Receptor</keyword>
<sequence>MNISRKERARGRLAGALATGSAAREHNERAYGASSVIPCRLGAAISHRALVLAAAGVAFGAMLPASTHAQETQVAADQTPTLPPVVVFQPKTVTPASAPRARREAQTTQTTPSDEASGTDAAEGAGGTGTGGSSAAGIFSLGGINLMGGTVVTNEQTWTFQKPTLDQAAALAPGVSDSNGGGQRNERLLYVRGFDRYQVPLTIDGVRVYLPADNRLDYGRFLTGAEIAEIQIAKGYASVLDGPGGLGGAINLVTRRPTKELEGEVEQTFTFAGDGAYSGFRTSGYVGTKQKYYYLTASGSVLDSKGWKLSDDFKPQNSASEDGGWRNNSDVNDWRINVKAGITPNATDEYSISYLKQEGSKGAPFHTVNPINNQKYWDWPWWNLDSVYSHTTTRIGQSSYVNTKMFYNTFDNGLFAYDNQYLNTQTTSNAFRSYYKDEGYGGSIDAGTDITNWDTLKAAFHYRRDIHEEYNRLYVNSSKGSSCGVLGTDPYVMTAPCTEPVQRSEEDTYSIALENTFHVTPRVDLVTGASYDWRNLLQAQDWTAANGLFDYTLKDSDAWNWQAAAIWRYSDDAKVYANVSHRTRFPTLFERFSSRFGGATSNPGLAPEESTNFEVGWAGKLFGRAQVSTAVFYSDVTDFIQSVNIAYNGGTYSQSQNIGDGEFYGWEGSADVPLTKTLSVGGNVTLIQRNISNPTSGVELTGVPDAKGIAYVKWSPLDGVTLTPNVEMASTRWTSNSSSVYYTIGAYTIANISAEYEFRPGATLQLTARNLTDENYALTDGFPEPGRSFTAGMRIKF</sequence>
<dbReference type="InterPro" id="IPR000531">
    <property type="entry name" value="Beta-barrel_TonB"/>
</dbReference>
<keyword evidence="5" id="KW-0732">Signal</keyword>
<dbReference type="GO" id="GO:0044718">
    <property type="term" value="P:siderophore transmembrane transport"/>
    <property type="evidence" value="ECO:0007669"/>
    <property type="project" value="TreeGrafter"/>
</dbReference>
<keyword evidence="7 10" id="KW-0472">Membrane</keyword>
<evidence type="ECO:0000256" key="6">
    <source>
        <dbReference type="ARBA" id="ARBA00023077"/>
    </source>
</evidence>
<dbReference type="Pfam" id="PF00593">
    <property type="entry name" value="TonB_dep_Rec_b-barrel"/>
    <property type="match status" value="1"/>
</dbReference>
<evidence type="ECO:0000256" key="9">
    <source>
        <dbReference type="ARBA" id="ARBA00023237"/>
    </source>
</evidence>
<dbReference type="GO" id="GO:0015344">
    <property type="term" value="F:siderophore uptake transmembrane transporter activity"/>
    <property type="evidence" value="ECO:0007669"/>
    <property type="project" value="TreeGrafter"/>
</dbReference>
<feature type="region of interest" description="Disordered" evidence="12">
    <location>
        <begin position="93"/>
        <end position="130"/>
    </location>
</feature>
<feature type="compositionally biased region" description="Low complexity" evidence="12">
    <location>
        <begin position="106"/>
        <end position="123"/>
    </location>
</feature>
<dbReference type="RefSeq" id="WP_037239474.1">
    <property type="nucleotide sequence ID" value="NZ_JAEMUK010000084.1"/>
</dbReference>
<keyword evidence="9 10" id="KW-0998">Cell outer membrane</keyword>
<dbReference type="Pfam" id="PF07715">
    <property type="entry name" value="Plug"/>
    <property type="match status" value="1"/>
</dbReference>